<organism evidence="1 2">
    <name type="scientific">Paenibacillus campinasensis</name>
    <dbReference type="NCBI Taxonomy" id="66347"/>
    <lineage>
        <taxon>Bacteria</taxon>
        <taxon>Bacillati</taxon>
        <taxon>Bacillota</taxon>
        <taxon>Bacilli</taxon>
        <taxon>Bacillales</taxon>
        <taxon>Paenibacillaceae</taxon>
        <taxon>Paenibacillus</taxon>
    </lineage>
</organism>
<evidence type="ECO:0000313" key="1">
    <source>
        <dbReference type="EMBL" id="PAD77591.1"/>
    </source>
</evidence>
<name>A0A268EWT8_9BACL</name>
<reference evidence="1 2" key="1">
    <citation type="submission" date="2017-07" db="EMBL/GenBank/DDBJ databases">
        <title>Isolation and whole genome analysis of endospore-forming bacteria from heroin.</title>
        <authorList>
            <person name="Kalinowski J."/>
            <person name="Ahrens B."/>
            <person name="Al-Dilaimi A."/>
            <person name="Winkler A."/>
            <person name="Wibberg D."/>
            <person name="Schleenbecker U."/>
            <person name="Ruckert C."/>
            <person name="Wolfel R."/>
            <person name="Grass G."/>
        </authorList>
    </citation>
    <scope>NUCLEOTIDE SEQUENCE [LARGE SCALE GENOMIC DNA]</scope>
    <source>
        <strain evidence="1 2">7537-G1</strain>
    </source>
</reference>
<evidence type="ECO:0000313" key="2">
    <source>
        <dbReference type="Proteomes" id="UP000215596"/>
    </source>
</evidence>
<dbReference type="AlphaFoldDB" id="A0A268EWT8"/>
<sequence>MLQKLTMLQNQWVHTAHTLISDLSGNYVNIKNLAQVKLTKVERNIGDLIDAYFVYKGKTYKAPMVKSDFKYVFYTSNPYQQYKFSQKHWRQIEEHTISTGMTSDMVYLSWGWYDQNMKNTYSWGTTEFWVYERSYGGDKYLYFVNDVLQSISTY</sequence>
<dbReference type="Proteomes" id="UP000215596">
    <property type="component" value="Unassembled WGS sequence"/>
</dbReference>
<proteinExistence type="predicted"/>
<dbReference type="EMBL" id="NPBY01000029">
    <property type="protein sequence ID" value="PAD77591.1"/>
    <property type="molecule type" value="Genomic_DNA"/>
</dbReference>
<protein>
    <submittedName>
        <fullName evidence="1">Uncharacterized protein</fullName>
    </submittedName>
</protein>
<comment type="caution">
    <text evidence="1">The sequence shown here is derived from an EMBL/GenBank/DDBJ whole genome shotgun (WGS) entry which is preliminary data.</text>
</comment>
<accession>A0A268EWT8</accession>
<gene>
    <name evidence="1" type="ORF">CHH67_08985</name>
</gene>